<proteinExistence type="predicted"/>
<dbReference type="Proteomes" id="UP000076586">
    <property type="component" value="Unassembled WGS sequence"/>
</dbReference>
<comment type="caution">
    <text evidence="2">The sequence shown here is derived from an EMBL/GenBank/DDBJ whole genome shotgun (WGS) entry which is preliminary data.</text>
</comment>
<dbReference type="InterPro" id="IPR050553">
    <property type="entry name" value="Thioredoxin_ResA/DsbE_sf"/>
</dbReference>
<dbReference type="InterPro" id="IPR036249">
    <property type="entry name" value="Thioredoxin-like_sf"/>
</dbReference>
<name>A0A171ACT1_9BACT</name>
<gene>
    <name evidence="2" type="ORF">PJIAN_469</name>
</gene>
<evidence type="ECO:0000313" key="2">
    <source>
        <dbReference type="EMBL" id="GAT63531.1"/>
    </source>
</evidence>
<dbReference type="STRING" id="681398.PJIAN_469"/>
<dbReference type="AlphaFoldDB" id="A0A171ACT1"/>
<accession>A0A171ACT1</accession>
<protein>
    <submittedName>
        <fullName evidence="2">Peroxiredoxin</fullName>
    </submittedName>
</protein>
<reference evidence="3" key="2">
    <citation type="journal article" date="2017" name="Genome Announc.">
        <title>Draft genome sequence of Paludibacter jiangxiensis NM7(T), a propionate-producing fermentative bacterium.</title>
        <authorList>
            <person name="Qiu Y.-L."/>
            <person name="Tourlousse D.M."/>
            <person name="Matsuura N."/>
            <person name="Ohashi A."/>
            <person name="Sekiguchi Y."/>
        </authorList>
    </citation>
    <scope>NUCLEOTIDE SEQUENCE [LARGE SCALE GENOMIC DNA]</scope>
    <source>
        <strain evidence="3">NM7</strain>
    </source>
</reference>
<organism evidence="2 3">
    <name type="scientific">Paludibacter jiangxiensis</name>
    <dbReference type="NCBI Taxonomy" id="681398"/>
    <lineage>
        <taxon>Bacteria</taxon>
        <taxon>Pseudomonadati</taxon>
        <taxon>Bacteroidota</taxon>
        <taxon>Bacteroidia</taxon>
        <taxon>Bacteroidales</taxon>
        <taxon>Paludibacteraceae</taxon>
        <taxon>Paludibacter</taxon>
    </lineage>
</organism>
<dbReference type="EMBL" id="BDCR01000004">
    <property type="protein sequence ID" value="GAT63531.1"/>
    <property type="molecule type" value="Genomic_DNA"/>
</dbReference>
<evidence type="ECO:0000313" key="3">
    <source>
        <dbReference type="Proteomes" id="UP000076586"/>
    </source>
</evidence>
<dbReference type="InterPro" id="IPR013766">
    <property type="entry name" value="Thioredoxin_domain"/>
</dbReference>
<evidence type="ECO:0000259" key="1">
    <source>
        <dbReference type="PROSITE" id="PS51352"/>
    </source>
</evidence>
<dbReference type="GO" id="GO:0016209">
    <property type="term" value="F:antioxidant activity"/>
    <property type="evidence" value="ECO:0007669"/>
    <property type="project" value="InterPro"/>
</dbReference>
<dbReference type="InterPro" id="IPR000866">
    <property type="entry name" value="AhpC/TSA"/>
</dbReference>
<dbReference type="GO" id="GO:0016491">
    <property type="term" value="F:oxidoreductase activity"/>
    <property type="evidence" value="ECO:0007669"/>
    <property type="project" value="InterPro"/>
</dbReference>
<dbReference type="Pfam" id="PF00578">
    <property type="entry name" value="AhpC-TSA"/>
    <property type="match status" value="1"/>
</dbReference>
<keyword evidence="3" id="KW-1185">Reference proteome</keyword>
<dbReference type="SUPFAM" id="SSF52833">
    <property type="entry name" value="Thioredoxin-like"/>
    <property type="match status" value="1"/>
</dbReference>
<dbReference type="RefSeq" id="WP_068704848.1">
    <property type="nucleotide sequence ID" value="NZ_BDCR01000004.1"/>
</dbReference>
<dbReference type="PANTHER" id="PTHR42852:SF13">
    <property type="entry name" value="PROTEIN DIPZ"/>
    <property type="match status" value="1"/>
</dbReference>
<reference evidence="3" key="1">
    <citation type="submission" date="2016-04" db="EMBL/GenBank/DDBJ databases">
        <title>Draft genome sequence of Paludibacter jiangxiensis strain NM7.</title>
        <authorList>
            <person name="Qiu Y."/>
            <person name="Matsuura N."/>
            <person name="Ohashi A."/>
            <person name="Tourlousse M.D."/>
            <person name="Sekiguchi Y."/>
        </authorList>
    </citation>
    <scope>NUCLEOTIDE SEQUENCE [LARGE SCALE GENOMIC DNA]</scope>
    <source>
        <strain evidence="3">NM7</strain>
    </source>
</reference>
<dbReference type="PANTHER" id="PTHR42852">
    <property type="entry name" value="THIOL:DISULFIDE INTERCHANGE PROTEIN DSBE"/>
    <property type="match status" value="1"/>
</dbReference>
<dbReference type="PROSITE" id="PS51352">
    <property type="entry name" value="THIOREDOXIN_2"/>
    <property type="match status" value="1"/>
</dbReference>
<dbReference type="CDD" id="cd02966">
    <property type="entry name" value="TlpA_like_family"/>
    <property type="match status" value="1"/>
</dbReference>
<feature type="domain" description="Thioredoxin" evidence="1">
    <location>
        <begin position="57"/>
        <end position="196"/>
    </location>
</feature>
<dbReference type="Gene3D" id="3.40.30.10">
    <property type="entry name" value="Glutaredoxin"/>
    <property type="match status" value="1"/>
</dbReference>
<dbReference type="OrthoDB" id="9815205at2"/>
<sequence>MRQILKLIIALLILDINLAFGQEINQKPVEPKFERKTNSLDTDMESYFHKRDSIFQLNLGKKYPAFTAISIDGQTIAEKGLIGKVTIINFWFKYCAPCIAEMNELCNLHKKFMKNPAFQFISFTSDSPEEAKESVDTLKLSFPVYPMSVVECCRLNFSQGYPTTIIVDKAGKIIFLKSGGSLEPENIAQDIRRLEQIIEKELNTK</sequence>